<dbReference type="SUPFAM" id="SSF52266">
    <property type="entry name" value="SGNH hydrolase"/>
    <property type="match status" value="1"/>
</dbReference>
<accession>A0A7X4H9K5</accession>
<keyword evidence="2" id="KW-0732">Signal</keyword>
<sequence>MSRLPRKHLLPALAAACALAFAFSLPPAMAQAGAPAAAPAKRLSASEAFEKQDNGQFLQNHARFLARAKSGPVGLLFLGDSITAGWQRAPHIWEAYYGKYQPANFGIGGARTQNLIWQIEHGELEGIAPKVAVLMMGTNNSLDYSAEEIAAANRKIVAMVRARLPDTRVLVLGIFPRGPRDAKGGPVTPAAVEEAAKRMATIAAVNRELATLDDGKTIRFLDIGAVFLGQDGHIPHTIMPDQLHPVAAGYQLWADAMQPLLDSMMKDAKKDDK</sequence>
<dbReference type="EMBL" id="WWCU01000004">
    <property type="protein sequence ID" value="MYN06788.1"/>
    <property type="molecule type" value="Genomic_DNA"/>
</dbReference>
<gene>
    <name evidence="4" type="ORF">GTP77_05505</name>
</gene>
<dbReference type="PANTHER" id="PTHR11852">
    <property type="entry name" value="PLATELET-ACTIVATING FACTOR ACETYLHYDROLASE"/>
    <property type="match status" value="1"/>
</dbReference>
<evidence type="ECO:0000313" key="5">
    <source>
        <dbReference type="Proteomes" id="UP000450676"/>
    </source>
</evidence>
<keyword evidence="5" id="KW-1185">Reference proteome</keyword>
<name>A0A7X4H9K5_9BURK</name>
<dbReference type="PANTHER" id="PTHR11852:SF0">
    <property type="entry name" value="PLATELET-ACTIVATING FACTOR ACETYLHYDROLASE IB SUBUNIT BETA HOMOLOG"/>
    <property type="match status" value="1"/>
</dbReference>
<comment type="caution">
    <text evidence="4">The sequence shown here is derived from an EMBL/GenBank/DDBJ whole genome shotgun (WGS) entry which is preliminary data.</text>
</comment>
<organism evidence="4 5">
    <name type="scientific">Pseudoduganella aquatica</name>
    <dbReference type="NCBI Taxonomy" id="2660641"/>
    <lineage>
        <taxon>Bacteria</taxon>
        <taxon>Pseudomonadati</taxon>
        <taxon>Pseudomonadota</taxon>
        <taxon>Betaproteobacteria</taxon>
        <taxon>Burkholderiales</taxon>
        <taxon>Oxalobacteraceae</taxon>
        <taxon>Telluria group</taxon>
        <taxon>Pseudoduganella</taxon>
    </lineage>
</organism>
<feature type="chain" id="PRO_5030511941" evidence="2">
    <location>
        <begin position="31"/>
        <end position="273"/>
    </location>
</feature>
<reference evidence="4 5" key="1">
    <citation type="submission" date="2019-12" db="EMBL/GenBank/DDBJ databases">
        <title>Novel species isolated from a subtropical stream in China.</title>
        <authorList>
            <person name="Lu H."/>
        </authorList>
    </citation>
    <scope>NUCLEOTIDE SEQUENCE [LARGE SCALE GENOMIC DNA]</scope>
    <source>
        <strain evidence="4 5">FT127W</strain>
    </source>
</reference>
<dbReference type="Gene3D" id="3.40.50.1110">
    <property type="entry name" value="SGNH hydrolase"/>
    <property type="match status" value="1"/>
</dbReference>
<protein>
    <submittedName>
        <fullName evidence="4">GDSL family lipase</fullName>
    </submittedName>
</protein>
<dbReference type="Proteomes" id="UP000450676">
    <property type="component" value="Unassembled WGS sequence"/>
</dbReference>
<comment type="similarity">
    <text evidence="1">Belongs to the 'GDSL' lipolytic enzyme family. Platelet-activating factor acetylhydrolase IB beta/gamma subunits subfamily.</text>
</comment>
<dbReference type="InterPro" id="IPR013830">
    <property type="entry name" value="SGNH_hydro"/>
</dbReference>
<feature type="signal peptide" evidence="2">
    <location>
        <begin position="1"/>
        <end position="30"/>
    </location>
</feature>
<evidence type="ECO:0000256" key="2">
    <source>
        <dbReference type="SAM" id="SignalP"/>
    </source>
</evidence>
<evidence type="ECO:0000256" key="1">
    <source>
        <dbReference type="ARBA" id="ARBA00038184"/>
    </source>
</evidence>
<dbReference type="InterPro" id="IPR036514">
    <property type="entry name" value="SGNH_hydro_sf"/>
</dbReference>
<dbReference type="GO" id="GO:0016788">
    <property type="term" value="F:hydrolase activity, acting on ester bonds"/>
    <property type="evidence" value="ECO:0007669"/>
    <property type="project" value="UniProtKB-ARBA"/>
</dbReference>
<dbReference type="RefSeq" id="WP_161071180.1">
    <property type="nucleotide sequence ID" value="NZ_WWCU01000004.1"/>
</dbReference>
<feature type="domain" description="SGNH hydrolase-type esterase" evidence="3">
    <location>
        <begin position="77"/>
        <end position="252"/>
    </location>
</feature>
<evidence type="ECO:0000313" key="4">
    <source>
        <dbReference type="EMBL" id="MYN06788.1"/>
    </source>
</evidence>
<dbReference type="Pfam" id="PF13472">
    <property type="entry name" value="Lipase_GDSL_2"/>
    <property type="match status" value="1"/>
</dbReference>
<dbReference type="AlphaFoldDB" id="A0A7X4H9K5"/>
<evidence type="ECO:0000259" key="3">
    <source>
        <dbReference type="Pfam" id="PF13472"/>
    </source>
</evidence>
<proteinExistence type="inferred from homology"/>